<keyword evidence="3" id="KW-1185">Reference proteome</keyword>
<proteinExistence type="predicted"/>
<dbReference type="CDD" id="cd00590">
    <property type="entry name" value="RRM_SF"/>
    <property type="match status" value="1"/>
</dbReference>
<evidence type="ECO:0000313" key="3">
    <source>
        <dbReference type="Proteomes" id="UP000510647"/>
    </source>
</evidence>
<feature type="region of interest" description="Disordered" evidence="1">
    <location>
        <begin position="1"/>
        <end position="22"/>
    </location>
</feature>
<evidence type="ECO:0000256" key="1">
    <source>
        <dbReference type="SAM" id="MobiDB-lite"/>
    </source>
</evidence>
<sequence length="188" mass="20748">MAAHHNRQRRVKPGKSLFGRIEPNRIGTRNKKEGLSVVNGRLVTTNDVGVLLRQASRTVEARKTSSGRRRGSIKNRTKPGPVITTSEKNKLVISTNTDATDKLLLFNNLELGVNQESLKSVLEELSNTSIARVRVRDLPSGSATANVWLARPTAEELERVRKFFDGALVDGRTIKVSTVADSDTKLSY</sequence>
<feature type="region of interest" description="Disordered" evidence="1">
    <location>
        <begin position="58"/>
        <end position="83"/>
    </location>
</feature>
<evidence type="ECO:0008006" key="4">
    <source>
        <dbReference type="Google" id="ProtNLM"/>
    </source>
</evidence>
<accession>A0A7H9HQT1</accession>
<feature type="compositionally biased region" description="Basic residues" evidence="1">
    <location>
        <begin position="1"/>
        <end position="13"/>
    </location>
</feature>
<dbReference type="OrthoDB" id="4068661at2759"/>
<dbReference type="Proteomes" id="UP000510647">
    <property type="component" value="Chromosome 3"/>
</dbReference>
<protein>
    <recommendedName>
        <fullName evidence="4">RRM domain-containing protein</fullName>
    </recommendedName>
</protein>
<evidence type="ECO:0000313" key="2">
    <source>
        <dbReference type="EMBL" id="QLQ79643.1"/>
    </source>
</evidence>
<reference evidence="2 3" key="1">
    <citation type="submission" date="2020-06" db="EMBL/GenBank/DDBJ databases">
        <title>The yeast mating-type switching endonuclease HO is a domesticated member of an unorthodox homing genetic element family.</title>
        <authorList>
            <person name="Coughlan A.Y."/>
            <person name="Lombardi L."/>
            <person name="Braun-Galleani S."/>
            <person name="Martos A.R."/>
            <person name="Galeote V."/>
            <person name="Bigey F."/>
            <person name="Dequin S."/>
            <person name="Byrne K.P."/>
            <person name="Wolfe K.H."/>
        </authorList>
    </citation>
    <scope>NUCLEOTIDE SEQUENCE [LARGE SCALE GENOMIC DNA]</scope>
    <source>
        <strain evidence="2 3">CBS2947</strain>
    </source>
</reference>
<organism evidence="2 3">
    <name type="scientific">Torulaspora globosa</name>
    <dbReference type="NCBI Taxonomy" id="48254"/>
    <lineage>
        <taxon>Eukaryota</taxon>
        <taxon>Fungi</taxon>
        <taxon>Dikarya</taxon>
        <taxon>Ascomycota</taxon>
        <taxon>Saccharomycotina</taxon>
        <taxon>Saccharomycetes</taxon>
        <taxon>Saccharomycetales</taxon>
        <taxon>Saccharomycetaceae</taxon>
        <taxon>Torulaspora</taxon>
    </lineage>
</organism>
<feature type="compositionally biased region" description="Basic residues" evidence="1">
    <location>
        <begin position="65"/>
        <end position="77"/>
    </location>
</feature>
<name>A0A7H9HQT1_9SACH</name>
<dbReference type="EMBL" id="CP059269">
    <property type="protein sequence ID" value="QLQ79643.1"/>
    <property type="molecule type" value="Genomic_DNA"/>
</dbReference>
<dbReference type="AlphaFoldDB" id="A0A7H9HQT1"/>
<gene>
    <name evidence="2" type="ORF">HG537_0C02900</name>
</gene>